<protein>
    <submittedName>
        <fullName evidence="2">Nuclear transport factor 2 family protein</fullName>
    </submittedName>
</protein>
<dbReference type="EMBL" id="JAMLDX010000020">
    <property type="protein sequence ID" value="MCP3732592.1"/>
    <property type="molecule type" value="Genomic_DNA"/>
</dbReference>
<dbReference type="SUPFAM" id="SSF54427">
    <property type="entry name" value="NTF2-like"/>
    <property type="match status" value="1"/>
</dbReference>
<dbReference type="Pfam" id="PF14534">
    <property type="entry name" value="DUF4440"/>
    <property type="match status" value="1"/>
</dbReference>
<gene>
    <name evidence="2" type="ORF">M9978_19390</name>
</gene>
<reference evidence="2" key="1">
    <citation type="submission" date="2022-05" db="EMBL/GenBank/DDBJ databases">
        <title>Sphingomonas sp. strain MG17 Genome sequencing and assembly.</title>
        <authorList>
            <person name="Kim I."/>
        </authorList>
    </citation>
    <scope>NUCLEOTIDE SEQUENCE</scope>
    <source>
        <strain evidence="2">MG17</strain>
    </source>
</reference>
<comment type="caution">
    <text evidence="2">The sequence shown here is derived from an EMBL/GenBank/DDBJ whole genome shotgun (WGS) entry which is preliminary data.</text>
</comment>
<sequence length="134" mass="15387">MTAAPTDGRGLPADLVAVIHGHDRGLEARDSELMRRLLPESFLQVTPAGTPKGREEWFDWFENTTRYDSMRREIVEFRKLDGVIAVLSRCSPIMRVRDGEPSEHRAMMLELWACDRGQWTKAYEQYTRPPLPAA</sequence>
<dbReference type="RefSeq" id="WP_254296157.1">
    <property type="nucleotide sequence ID" value="NZ_JAMLDX010000020.1"/>
</dbReference>
<name>A0A9X2HMX4_9SPHN</name>
<dbReference type="InterPro" id="IPR032710">
    <property type="entry name" value="NTF2-like_dom_sf"/>
</dbReference>
<dbReference type="AlphaFoldDB" id="A0A9X2HMX4"/>
<dbReference type="Proteomes" id="UP001139451">
    <property type="component" value="Unassembled WGS sequence"/>
</dbReference>
<proteinExistence type="predicted"/>
<evidence type="ECO:0000313" key="3">
    <source>
        <dbReference type="Proteomes" id="UP001139451"/>
    </source>
</evidence>
<dbReference type="InterPro" id="IPR027843">
    <property type="entry name" value="DUF4440"/>
</dbReference>
<accession>A0A9X2HMX4</accession>
<organism evidence="2 3">
    <name type="scientific">Sphingomonas tagetis</name>
    <dbReference type="NCBI Taxonomy" id="2949092"/>
    <lineage>
        <taxon>Bacteria</taxon>
        <taxon>Pseudomonadati</taxon>
        <taxon>Pseudomonadota</taxon>
        <taxon>Alphaproteobacteria</taxon>
        <taxon>Sphingomonadales</taxon>
        <taxon>Sphingomonadaceae</taxon>
        <taxon>Sphingomonas</taxon>
    </lineage>
</organism>
<evidence type="ECO:0000259" key="1">
    <source>
        <dbReference type="Pfam" id="PF14534"/>
    </source>
</evidence>
<feature type="domain" description="DUF4440" evidence="1">
    <location>
        <begin position="22"/>
        <end position="119"/>
    </location>
</feature>
<keyword evidence="3" id="KW-1185">Reference proteome</keyword>
<evidence type="ECO:0000313" key="2">
    <source>
        <dbReference type="EMBL" id="MCP3732592.1"/>
    </source>
</evidence>
<dbReference type="Gene3D" id="3.10.450.50">
    <property type="match status" value="1"/>
</dbReference>